<dbReference type="RefSeq" id="WP_041567191.1">
    <property type="nucleotide sequence ID" value="NZ_QKZR01000006.1"/>
</dbReference>
<evidence type="ECO:0000256" key="3">
    <source>
        <dbReference type="ARBA" id="ARBA00022695"/>
    </source>
</evidence>
<dbReference type="Proteomes" id="UP000248584">
    <property type="component" value="Unassembled WGS sequence"/>
</dbReference>
<evidence type="ECO:0000256" key="4">
    <source>
        <dbReference type="ARBA" id="ARBA00022723"/>
    </source>
</evidence>
<evidence type="ECO:0000256" key="5">
    <source>
        <dbReference type="ARBA" id="ARBA00022741"/>
    </source>
</evidence>
<keyword evidence="7" id="KW-0460">Magnesium</keyword>
<dbReference type="InterPro" id="IPR043519">
    <property type="entry name" value="NT_sf"/>
</dbReference>
<keyword evidence="2" id="KW-0808">Transferase</keyword>
<evidence type="ECO:0000313" key="9">
    <source>
        <dbReference type="EMBL" id="PZX37935.1"/>
    </source>
</evidence>
<dbReference type="Pfam" id="PF18765">
    <property type="entry name" value="Polbeta"/>
    <property type="match status" value="1"/>
</dbReference>
<dbReference type="SUPFAM" id="SSF81301">
    <property type="entry name" value="Nucleotidyltransferase"/>
    <property type="match status" value="1"/>
</dbReference>
<evidence type="ECO:0000256" key="7">
    <source>
        <dbReference type="ARBA" id="ARBA00022842"/>
    </source>
</evidence>
<keyword evidence="4" id="KW-0479">Metal-binding</keyword>
<gene>
    <name evidence="9" type="ORF">LX97_03031</name>
</gene>
<reference evidence="9 10" key="1">
    <citation type="submission" date="2018-06" db="EMBL/GenBank/DDBJ databases">
        <title>Genomic Encyclopedia of Archaeal and Bacterial Type Strains, Phase II (KMG-II): from individual species to whole genera.</title>
        <authorList>
            <person name="Goeker M."/>
        </authorList>
    </citation>
    <scope>NUCLEOTIDE SEQUENCE [LARGE SCALE GENOMIC DNA]</scope>
    <source>
        <strain evidence="9 10">DSM 17205</strain>
    </source>
</reference>
<organism evidence="9 10">
    <name type="scientific">Nonlabens dokdonensis</name>
    <dbReference type="NCBI Taxonomy" id="328515"/>
    <lineage>
        <taxon>Bacteria</taxon>
        <taxon>Pseudomonadati</taxon>
        <taxon>Bacteroidota</taxon>
        <taxon>Flavobacteriia</taxon>
        <taxon>Flavobacteriales</taxon>
        <taxon>Flavobacteriaceae</taxon>
        <taxon>Nonlabens</taxon>
    </lineage>
</organism>
<dbReference type="EMBL" id="QKZR01000006">
    <property type="protein sequence ID" value="PZX37935.1"/>
    <property type="molecule type" value="Genomic_DNA"/>
</dbReference>
<protein>
    <recommendedName>
        <fullName evidence="8">Polymerase beta nucleotidyltransferase domain-containing protein</fullName>
    </recommendedName>
</protein>
<evidence type="ECO:0000313" key="10">
    <source>
        <dbReference type="Proteomes" id="UP000248584"/>
    </source>
</evidence>
<feature type="domain" description="Polymerase beta nucleotidyltransferase" evidence="8">
    <location>
        <begin position="10"/>
        <end position="98"/>
    </location>
</feature>
<accession>A0ABX5PVL8</accession>
<evidence type="ECO:0000256" key="1">
    <source>
        <dbReference type="ARBA" id="ARBA00001946"/>
    </source>
</evidence>
<proteinExistence type="predicted"/>
<dbReference type="Gene3D" id="3.30.460.10">
    <property type="entry name" value="Beta Polymerase, domain 2"/>
    <property type="match status" value="1"/>
</dbReference>
<comment type="cofactor">
    <cofactor evidence="1">
        <name>Mg(2+)</name>
        <dbReference type="ChEBI" id="CHEBI:18420"/>
    </cofactor>
</comment>
<comment type="caution">
    <text evidence="9">The sequence shown here is derived from an EMBL/GenBank/DDBJ whole genome shotgun (WGS) entry which is preliminary data.</text>
</comment>
<sequence length="100" mass="11800">MKISKKHLNSLKKLCVEYKVSTLAAFGSVLREDFNDTSDIDFAIDFNETDPIKYANLYFELKQKLEELFKRKIDLIELRAVKNKFFKEELDKNKVTIYGL</sequence>
<evidence type="ECO:0000256" key="6">
    <source>
        <dbReference type="ARBA" id="ARBA00022840"/>
    </source>
</evidence>
<dbReference type="CDD" id="cd05403">
    <property type="entry name" value="NT_KNTase_like"/>
    <property type="match status" value="1"/>
</dbReference>
<dbReference type="PANTHER" id="PTHR33571">
    <property type="entry name" value="SSL8005 PROTEIN"/>
    <property type="match status" value="1"/>
</dbReference>
<dbReference type="PANTHER" id="PTHR33571:SF12">
    <property type="entry name" value="BSL3053 PROTEIN"/>
    <property type="match status" value="1"/>
</dbReference>
<evidence type="ECO:0000256" key="2">
    <source>
        <dbReference type="ARBA" id="ARBA00022679"/>
    </source>
</evidence>
<dbReference type="InterPro" id="IPR041633">
    <property type="entry name" value="Polbeta"/>
</dbReference>
<evidence type="ECO:0000259" key="8">
    <source>
        <dbReference type="Pfam" id="PF18765"/>
    </source>
</evidence>
<dbReference type="InterPro" id="IPR052038">
    <property type="entry name" value="Type-VII_TA_antitoxin"/>
</dbReference>
<keyword evidence="5" id="KW-0547">Nucleotide-binding</keyword>
<keyword evidence="6" id="KW-0067">ATP-binding</keyword>
<name>A0ABX5PVL8_9FLAO</name>
<keyword evidence="10" id="KW-1185">Reference proteome</keyword>
<keyword evidence="3" id="KW-0548">Nucleotidyltransferase</keyword>